<accession>A0A5C7J6P6</accession>
<sequence length="100" mass="12196">MKSAYTFEMPQFDNGKTPTNTVYSDRLIQWDYERYNEMCKRHFGNHAQAFYDRAPEKIQAFLRDYMNNQNVVLCRVEELENKSTGYPYWRFDYCMDENES</sequence>
<evidence type="ECO:0000313" key="2">
    <source>
        <dbReference type="Proteomes" id="UP000321026"/>
    </source>
</evidence>
<comment type="caution">
    <text evidence="1">The sequence shown here is derived from an EMBL/GenBank/DDBJ whole genome shotgun (WGS) entry which is preliminary data.</text>
</comment>
<reference evidence="1 2" key="1">
    <citation type="submission" date="2018-09" db="EMBL/GenBank/DDBJ databases">
        <title>Metagenome Assembled Genomes from an Advanced Water Purification Facility.</title>
        <authorList>
            <person name="Stamps B.W."/>
            <person name="Spear J.R."/>
        </authorList>
    </citation>
    <scope>NUCLEOTIDE SEQUENCE [LARGE SCALE GENOMIC DNA]</scope>
    <source>
        <strain evidence="1">Bin_63_2</strain>
    </source>
</reference>
<gene>
    <name evidence="1" type="ORF">E6Q11_05135</name>
</gene>
<name>A0A5C7J6P6_9BACT</name>
<dbReference type="AlphaFoldDB" id="A0A5C7J6P6"/>
<protein>
    <submittedName>
        <fullName evidence="1">Uncharacterized protein</fullName>
    </submittedName>
</protein>
<dbReference type="Proteomes" id="UP000321026">
    <property type="component" value="Unassembled WGS sequence"/>
</dbReference>
<proteinExistence type="predicted"/>
<dbReference type="EMBL" id="SSDS01000081">
    <property type="protein sequence ID" value="TXG76186.1"/>
    <property type="molecule type" value="Genomic_DNA"/>
</dbReference>
<evidence type="ECO:0000313" key="1">
    <source>
        <dbReference type="EMBL" id="TXG76186.1"/>
    </source>
</evidence>
<organism evidence="1 2">
    <name type="scientific">Candidatus Dojkabacteria bacterium</name>
    <dbReference type="NCBI Taxonomy" id="2099670"/>
    <lineage>
        <taxon>Bacteria</taxon>
        <taxon>Candidatus Dojkabacteria</taxon>
    </lineage>
</organism>